<comment type="caution">
    <text evidence="2">The sequence shown here is derived from an EMBL/GenBank/DDBJ whole genome shotgun (WGS) entry which is preliminary data.</text>
</comment>
<accession>W2XLH3</accession>
<dbReference type="EMBL" id="ANIX01000765">
    <property type="protein sequence ID" value="ETP23531.1"/>
    <property type="molecule type" value="Genomic_DNA"/>
</dbReference>
<sequence>MPRINSTWNPVMERGNPTRSDEVNKPIKKVKKFEIRREGAESNVRRPVELDEFLSLLMLMRTKRVDTNTAYMGGSVLILQWDMCARIDDMMNYNPGASHPTLNTCQPFSFNCGSLKLFAKSVMPPEHGPQVVCFAESRSLYWLHIEGYGLGVFICLPFEQVAPAVEQLMGTSIATTLELPLLWAALETPESYKYALIPSKDFYVTGDGAQRNLVHIRNSEPIKANDASAQRSRVGGAVGGEYNRRELAALHSRITANRRYMTEMTHEVQRLRNEQ</sequence>
<evidence type="ECO:0000256" key="1">
    <source>
        <dbReference type="SAM" id="MobiDB-lite"/>
    </source>
</evidence>
<dbReference type="AlphaFoldDB" id="W2XLH3"/>
<gene>
    <name evidence="2" type="ORF">F441_03370</name>
</gene>
<dbReference type="Proteomes" id="UP000018958">
    <property type="component" value="Unassembled WGS sequence"/>
</dbReference>
<feature type="region of interest" description="Disordered" evidence="1">
    <location>
        <begin position="1"/>
        <end position="23"/>
    </location>
</feature>
<evidence type="ECO:0000313" key="2">
    <source>
        <dbReference type="EMBL" id="ETP23531.1"/>
    </source>
</evidence>
<organism evidence="2 3">
    <name type="scientific">Phytophthora nicotianae CJ01A1</name>
    <dbReference type="NCBI Taxonomy" id="1317063"/>
    <lineage>
        <taxon>Eukaryota</taxon>
        <taxon>Sar</taxon>
        <taxon>Stramenopiles</taxon>
        <taxon>Oomycota</taxon>
        <taxon>Peronosporomycetes</taxon>
        <taxon>Peronosporales</taxon>
        <taxon>Peronosporaceae</taxon>
        <taxon>Phytophthora</taxon>
    </lineage>
</organism>
<evidence type="ECO:0000313" key="3">
    <source>
        <dbReference type="Proteomes" id="UP000018958"/>
    </source>
</evidence>
<proteinExistence type="predicted"/>
<protein>
    <submittedName>
        <fullName evidence="2">Uncharacterized protein</fullName>
    </submittedName>
</protein>
<name>W2XLH3_PHYNI</name>
<reference evidence="2 3" key="1">
    <citation type="submission" date="2013-11" db="EMBL/GenBank/DDBJ databases">
        <title>The Genome Sequence of Phytophthora parasitica CJ01A1.</title>
        <authorList>
            <consortium name="The Broad Institute Genomics Platform"/>
            <person name="Russ C."/>
            <person name="Tyler B."/>
            <person name="Panabieres F."/>
            <person name="Shan W."/>
            <person name="Tripathy S."/>
            <person name="Grunwald N."/>
            <person name="Machado M."/>
            <person name="Johnson C.S."/>
            <person name="Walker B."/>
            <person name="Young S.K."/>
            <person name="Zeng Q."/>
            <person name="Gargeya S."/>
            <person name="Fitzgerald M."/>
            <person name="Haas B."/>
            <person name="Abouelleil A."/>
            <person name="Allen A.W."/>
            <person name="Alvarado L."/>
            <person name="Arachchi H.M."/>
            <person name="Berlin A.M."/>
            <person name="Chapman S.B."/>
            <person name="Gainer-Dewar J."/>
            <person name="Goldberg J."/>
            <person name="Griggs A."/>
            <person name="Gujja S."/>
            <person name="Hansen M."/>
            <person name="Howarth C."/>
            <person name="Imamovic A."/>
            <person name="Ireland A."/>
            <person name="Larimer J."/>
            <person name="McCowan C."/>
            <person name="Murphy C."/>
            <person name="Pearson M."/>
            <person name="Poon T.W."/>
            <person name="Priest M."/>
            <person name="Roberts A."/>
            <person name="Saif S."/>
            <person name="Shea T."/>
            <person name="Sisk P."/>
            <person name="Sykes S."/>
            <person name="Wortman J."/>
            <person name="Nusbaum C."/>
            <person name="Birren B."/>
        </authorList>
    </citation>
    <scope>NUCLEOTIDE SEQUENCE [LARGE SCALE GENOMIC DNA]</scope>
    <source>
        <strain evidence="2 3">CJ01A1</strain>
    </source>
</reference>